<dbReference type="InterPro" id="IPR019734">
    <property type="entry name" value="TPR_rpt"/>
</dbReference>
<reference evidence="2" key="1">
    <citation type="submission" date="2024-07" db="EMBL/GenBank/DDBJ databases">
        <authorList>
            <person name="Li X.-J."/>
            <person name="Wang X."/>
        </authorList>
    </citation>
    <scope>NUCLEOTIDE SEQUENCE</scope>
    <source>
        <strain evidence="2">HSP-536</strain>
    </source>
</reference>
<proteinExistence type="predicted"/>
<gene>
    <name evidence="2" type="ORF">AB8B28_05120</name>
</gene>
<dbReference type="GO" id="GO:0036503">
    <property type="term" value="P:ERAD pathway"/>
    <property type="evidence" value="ECO:0007669"/>
    <property type="project" value="TreeGrafter"/>
</dbReference>
<sequence>MFLRGVQKGDKEAYYNLGVLYFQQKNYDKAEEMFLKSIEETDDVNAYFNLGLLYSQEKKYDKAEEMFLKAAQYGEKKAYYDLGILYFQQKI</sequence>
<keyword evidence="1" id="KW-0802">TPR repeat</keyword>
<dbReference type="Pfam" id="PF13424">
    <property type="entry name" value="TPR_12"/>
    <property type="match status" value="1"/>
</dbReference>
<dbReference type="PANTHER" id="PTHR11102:SF147">
    <property type="entry name" value="SEL1L ADAPTOR SUBUNIT OF ERAD E3 UBIQUITIN LIGASE"/>
    <property type="match status" value="1"/>
</dbReference>
<dbReference type="SMART" id="SM00028">
    <property type="entry name" value="TPR"/>
    <property type="match status" value="2"/>
</dbReference>
<dbReference type="InterPro" id="IPR050767">
    <property type="entry name" value="Sel1_AlgK"/>
</dbReference>
<dbReference type="KEGG" id="lala:AB8B28_05120"/>
<dbReference type="PROSITE" id="PS50005">
    <property type="entry name" value="TPR"/>
    <property type="match status" value="1"/>
</dbReference>
<organism evidence="2">
    <name type="scientific">Leptotrichia alba</name>
    <dbReference type="NCBI Taxonomy" id="3239304"/>
    <lineage>
        <taxon>Bacteria</taxon>
        <taxon>Fusobacteriati</taxon>
        <taxon>Fusobacteriota</taxon>
        <taxon>Fusobacteriia</taxon>
        <taxon>Fusobacteriales</taxon>
        <taxon>Leptotrichiaceae</taxon>
        <taxon>Leptotrichia</taxon>
    </lineage>
</organism>
<dbReference type="RefSeq" id="WP_369717246.1">
    <property type="nucleotide sequence ID" value="NZ_CP165647.1"/>
</dbReference>
<dbReference type="PROSITE" id="PS50293">
    <property type="entry name" value="TPR_REGION"/>
    <property type="match status" value="1"/>
</dbReference>
<feature type="repeat" description="TPR" evidence="1">
    <location>
        <begin position="11"/>
        <end position="44"/>
    </location>
</feature>
<accession>A0AB39V6Z5</accession>
<dbReference type="Gene3D" id="1.25.40.10">
    <property type="entry name" value="Tetratricopeptide repeat domain"/>
    <property type="match status" value="1"/>
</dbReference>
<dbReference type="InterPro" id="IPR006597">
    <property type="entry name" value="Sel1-like"/>
</dbReference>
<dbReference type="PANTHER" id="PTHR11102">
    <property type="entry name" value="SEL-1-LIKE PROTEIN"/>
    <property type="match status" value="1"/>
</dbReference>
<evidence type="ECO:0000313" key="2">
    <source>
        <dbReference type="EMBL" id="XDU63226.1"/>
    </source>
</evidence>
<dbReference type="AlphaFoldDB" id="A0AB39V6Z5"/>
<dbReference type="SMART" id="SM00671">
    <property type="entry name" value="SEL1"/>
    <property type="match status" value="2"/>
</dbReference>
<evidence type="ECO:0000256" key="1">
    <source>
        <dbReference type="PROSITE-ProRule" id="PRU00339"/>
    </source>
</evidence>
<name>A0AB39V6Z5_9FUSO</name>
<protein>
    <submittedName>
        <fullName evidence="2">Tetratricopeptide repeat protein</fullName>
    </submittedName>
</protein>
<dbReference type="SUPFAM" id="SSF81901">
    <property type="entry name" value="HCP-like"/>
    <property type="match status" value="1"/>
</dbReference>
<dbReference type="InterPro" id="IPR011990">
    <property type="entry name" value="TPR-like_helical_dom_sf"/>
</dbReference>
<dbReference type="EMBL" id="CP165647">
    <property type="protein sequence ID" value="XDU63226.1"/>
    <property type="molecule type" value="Genomic_DNA"/>
</dbReference>